<evidence type="ECO:0000313" key="1">
    <source>
        <dbReference type="EMBL" id="OCT53070.1"/>
    </source>
</evidence>
<proteinExistence type="predicted"/>
<comment type="caution">
    <text evidence="1">The sequence shown here is derived from an EMBL/GenBank/DDBJ whole genome shotgun (WGS) entry which is preliminary data.</text>
</comment>
<protein>
    <submittedName>
        <fullName evidence="1">Uncharacterized protein</fullName>
    </submittedName>
</protein>
<organism evidence="1 2">
    <name type="scientific">Cladophialophora carrionii</name>
    <dbReference type="NCBI Taxonomy" id="86049"/>
    <lineage>
        <taxon>Eukaryota</taxon>
        <taxon>Fungi</taxon>
        <taxon>Dikarya</taxon>
        <taxon>Ascomycota</taxon>
        <taxon>Pezizomycotina</taxon>
        <taxon>Eurotiomycetes</taxon>
        <taxon>Chaetothyriomycetidae</taxon>
        <taxon>Chaetothyriales</taxon>
        <taxon>Herpotrichiellaceae</taxon>
        <taxon>Cladophialophora</taxon>
    </lineage>
</organism>
<dbReference type="AlphaFoldDB" id="A0A1C1CXE6"/>
<accession>A0A1C1CXE6</accession>
<reference evidence="2" key="1">
    <citation type="submission" date="2015-07" db="EMBL/GenBank/DDBJ databases">
        <authorList>
            <person name="Teixeira M.M."/>
            <person name="Souza R.C."/>
            <person name="Almeida L.G."/>
            <person name="Vicente V.A."/>
            <person name="de Hoog S."/>
            <person name="Bocca A.L."/>
            <person name="de Almeida S.R."/>
            <person name="Vasconcelos A.T."/>
            <person name="Felipe M.S."/>
        </authorList>
    </citation>
    <scope>NUCLEOTIDE SEQUENCE [LARGE SCALE GENOMIC DNA]</scope>
    <source>
        <strain evidence="2">KSF</strain>
    </source>
</reference>
<dbReference type="EMBL" id="LGRB01000008">
    <property type="protein sequence ID" value="OCT53070.1"/>
    <property type="molecule type" value="Genomic_DNA"/>
</dbReference>
<dbReference type="Proteomes" id="UP000094526">
    <property type="component" value="Unassembled WGS sequence"/>
</dbReference>
<sequence>MSKIGPQQIGYRPERNAQIYNLETASSWVVGRLGRVSWFLGRSISDPPELHSTWPRWLHPSWIDRSQEMGVLPDSLRQARVFAGASWSSDVSIRTGDWVEV</sequence>
<gene>
    <name evidence="1" type="ORF">CLCR_11067</name>
</gene>
<dbReference type="VEuPathDB" id="FungiDB:CLCR_11067"/>
<name>A0A1C1CXE6_9EURO</name>
<evidence type="ECO:0000313" key="2">
    <source>
        <dbReference type="Proteomes" id="UP000094526"/>
    </source>
</evidence>
<keyword evidence="2" id="KW-1185">Reference proteome</keyword>